<dbReference type="EnsemblMetazoa" id="CapteT197670">
    <property type="protein sequence ID" value="CapteP197670"/>
    <property type="gene ID" value="CapteG197670"/>
</dbReference>
<evidence type="ECO:0000256" key="1">
    <source>
        <dbReference type="SAM" id="MobiDB-lite"/>
    </source>
</evidence>
<evidence type="ECO:0000313" key="3">
    <source>
        <dbReference type="EMBL" id="ELU18029.1"/>
    </source>
</evidence>
<gene>
    <name evidence="3" type="ORF">CAPTEDRAFT_197670</name>
</gene>
<dbReference type="Proteomes" id="UP000014760">
    <property type="component" value="Unassembled WGS sequence"/>
</dbReference>
<keyword evidence="5" id="KW-1185">Reference proteome</keyword>
<feature type="compositionally biased region" description="Basic residues" evidence="1">
    <location>
        <begin position="269"/>
        <end position="287"/>
    </location>
</feature>
<feature type="compositionally biased region" description="Basic and acidic residues" evidence="1">
    <location>
        <begin position="239"/>
        <end position="250"/>
    </location>
</feature>
<dbReference type="InterPro" id="IPR004875">
    <property type="entry name" value="DDE_SF_endonuclease_dom"/>
</dbReference>
<dbReference type="InterPro" id="IPR013083">
    <property type="entry name" value="Znf_RING/FYVE/PHD"/>
</dbReference>
<feature type="compositionally biased region" description="Polar residues" evidence="1">
    <location>
        <begin position="198"/>
        <end position="209"/>
    </location>
</feature>
<dbReference type="Pfam" id="PF03184">
    <property type="entry name" value="DDE_1"/>
    <property type="match status" value="1"/>
</dbReference>
<protein>
    <recommendedName>
        <fullName evidence="2">DDE-1 domain-containing protein</fullName>
    </recommendedName>
</protein>
<dbReference type="EMBL" id="AMQN01003891">
    <property type="status" value="NOT_ANNOTATED_CDS"/>
    <property type="molecule type" value="Genomic_DNA"/>
</dbReference>
<organism evidence="3">
    <name type="scientific">Capitella teleta</name>
    <name type="common">Polychaete worm</name>
    <dbReference type="NCBI Taxonomy" id="283909"/>
    <lineage>
        <taxon>Eukaryota</taxon>
        <taxon>Metazoa</taxon>
        <taxon>Spiralia</taxon>
        <taxon>Lophotrochozoa</taxon>
        <taxon>Annelida</taxon>
        <taxon>Polychaeta</taxon>
        <taxon>Sedentaria</taxon>
        <taxon>Scolecida</taxon>
        <taxon>Capitellidae</taxon>
        <taxon>Capitella</taxon>
    </lineage>
</organism>
<feature type="domain" description="DDE-1" evidence="2">
    <location>
        <begin position="36"/>
        <end position="129"/>
    </location>
</feature>
<accession>R7VHC5</accession>
<feature type="region of interest" description="Disordered" evidence="1">
    <location>
        <begin position="185"/>
        <end position="295"/>
    </location>
</feature>
<dbReference type="AlphaFoldDB" id="R7VHC5"/>
<dbReference type="OrthoDB" id="10043687at2759"/>
<dbReference type="OMA" id="PRNIMAV"/>
<evidence type="ECO:0000313" key="4">
    <source>
        <dbReference type="EnsemblMetazoa" id="CapteP197670"/>
    </source>
</evidence>
<proteinExistence type="predicted"/>
<dbReference type="SUPFAM" id="SSF57903">
    <property type="entry name" value="FYVE/PHD zinc finger"/>
    <property type="match status" value="1"/>
</dbReference>
<reference evidence="5" key="1">
    <citation type="submission" date="2012-12" db="EMBL/GenBank/DDBJ databases">
        <authorList>
            <person name="Hellsten U."/>
            <person name="Grimwood J."/>
            <person name="Chapman J.A."/>
            <person name="Shapiro H."/>
            <person name="Aerts A."/>
            <person name="Otillar R.P."/>
            <person name="Terry A.Y."/>
            <person name="Boore J.L."/>
            <person name="Simakov O."/>
            <person name="Marletaz F."/>
            <person name="Cho S.-J."/>
            <person name="Edsinger-Gonzales E."/>
            <person name="Havlak P."/>
            <person name="Kuo D.-H."/>
            <person name="Larsson T."/>
            <person name="Lv J."/>
            <person name="Arendt D."/>
            <person name="Savage R."/>
            <person name="Osoegawa K."/>
            <person name="de Jong P."/>
            <person name="Lindberg D.R."/>
            <person name="Seaver E.C."/>
            <person name="Weisblat D.A."/>
            <person name="Putnam N.H."/>
            <person name="Grigoriev I.V."/>
            <person name="Rokhsar D.S."/>
        </authorList>
    </citation>
    <scope>NUCLEOTIDE SEQUENCE</scope>
    <source>
        <strain evidence="5">I ESC-2004</strain>
    </source>
</reference>
<dbReference type="GO" id="GO:0003676">
    <property type="term" value="F:nucleic acid binding"/>
    <property type="evidence" value="ECO:0007669"/>
    <property type="project" value="InterPro"/>
</dbReference>
<dbReference type="EMBL" id="KB292163">
    <property type="protein sequence ID" value="ELU18029.1"/>
    <property type="molecule type" value="Genomic_DNA"/>
</dbReference>
<evidence type="ECO:0000259" key="2">
    <source>
        <dbReference type="Pfam" id="PF03184"/>
    </source>
</evidence>
<evidence type="ECO:0000313" key="5">
    <source>
        <dbReference type="Proteomes" id="UP000014760"/>
    </source>
</evidence>
<sequence length="345" mass="38842">MAYGMAKSTPSTESKKWLKKNPLFEVGLPPETRTVCHPSGWMQMAIFLEWFEHFIHHAKPSKEEPILLIFDGHATHTKNLALIETARDNNVHILVIPPHTSHCVQPLDVAFMGPLNTFYEQEVRMWLRNHPGQVITIYQVGSLFGKAYQRAATSSNAVNGFAKSGICPLNPYIFGEELFEAAATTDRPAPEVAAQSPEIGTSMNTYSSSDIERPANPQTPEPATTPEKEISVNNSSRSELQKKKDSEKQQPKIKRTKIQPFGSGENKKQKDRPKKKTSRKPIKRKSTRSNEEETDKDVPCLYCSGMFSESRSNATWIQCGQCRQWAHEECAGTSSEHFVCEMCED</sequence>
<dbReference type="HOGENOM" id="CLU_804727_0_0_1"/>
<reference evidence="3 5" key="2">
    <citation type="journal article" date="2013" name="Nature">
        <title>Insights into bilaterian evolution from three spiralian genomes.</title>
        <authorList>
            <person name="Simakov O."/>
            <person name="Marletaz F."/>
            <person name="Cho S.J."/>
            <person name="Edsinger-Gonzales E."/>
            <person name="Havlak P."/>
            <person name="Hellsten U."/>
            <person name="Kuo D.H."/>
            <person name="Larsson T."/>
            <person name="Lv J."/>
            <person name="Arendt D."/>
            <person name="Savage R."/>
            <person name="Osoegawa K."/>
            <person name="de Jong P."/>
            <person name="Grimwood J."/>
            <person name="Chapman J.A."/>
            <person name="Shapiro H."/>
            <person name="Aerts A."/>
            <person name="Otillar R.P."/>
            <person name="Terry A.Y."/>
            <person name="Boore J.L."/>
            <person name="Grigoriev I.V."/>
            <person name="Lindberg D.R."/>
            <person name="Seaver E.C."/>
            <person name="Weisblat D.A."/>
            <person name="Putnam N.H."/>
            <person name="Rokhsar D.S."/>
        </authorList>
    </citation>
    <scope>NUCLEOTIDE SEQUENCE</scope>
    <source>
        <strain evidence="3 5">I ESC-2004</strain>
    </source>
</reference>
<dbReference type="InterPro" id="IPR011011">
    <property type="entry name" value="Znf_FYVE_PHD"/>
</dbReference>
<dbReference type="STRING" id="283909.R7VHC5"/>
<name>R7VHC5_CAPTE</name>
<reference evidence="4" key="3">
    <citation type="submission" date="2015-06" db="UniProtKB">
        <authorList>
            <consortium name="EnsemblMetazoa"/>
        </authorList>
    </citation>
    <scope>IDENTIFICATION</scope>
</reference>
<dbReference type="Gene3D" id="3.30.40.10">
    <property type="entry name" value="Zinc/RING finger domain, C3HC4 (zinc finger)"/>
    <property type="match status" value="1"/>
</dbReference>